<keyword evidence="1 9" id="KW-1003">Cell membrane</keyword>
<dbReference type="InterPro" id="IPR000897">
    <property type="entry name" value="SRP54_GTPase_dom"/>
</dbReference>
<keyword evidence="4 9" id="KW-0378">Hydrolase</keyword>
<feature type="binding site" evidence="9">
    <location>
        <begin position="143"/>
        <end position="150"/>
    </location>
    <ligand>
        <name>GTP</name>
        <dbReference type="ChEBI" id="CHEBI:37565"/>
    </ligand>
</feature>
<dbReference type="PROSITE" id="PS00300">
    <property type="entry name" value="SRP54"/>
    <property type="match status" value="1"/>
</dbReference>
<reference evidence="12" key="1">
    <citation type="journal article" date="2011" name="Environ. Microbiol.">
        <title>Time-series analyses of Monterey Bay coastal microbial picoplankton using a 'genome proxy' microarray.</title>
        <authorList>
            <person name="Rich V.I."/>
            <person name="Pham V.D."/>
            <person name="Eppley J."/>
            <person name="Shi Y."/>
            <person name="DeLong E.F."/>
        </authorList>
    </citation>
    <scope>NUCLEOTIDE SEQUENCE</scope>
</reference>
<dbReference type="SUPFAM" id="SSF47364">
    <property type="entry name" value="Domain of the SRP/SRP receptor G-proteins"/>
    <property type="match status" value="1"/>
</dbReference>
<dbReference type="GO" id="GO:0005047">
    <property type="term" value="F:signal recognition particle binding"/>
    <property type="evidence" value="ECO:0007669"/>
    <property type="project" value="TreeGrafter"/>
</dbReference>
<dbReference type="GO" id="GO:0005525">
    <property type="term" value="F:GTP binding"/>
    <property type="evidence" value="ECO:0007669"/>
    <property type="project" value="UniProtKB-UniRule"/>
</dbReference>
<keyword evidence="10" id="KW-0812">Transmembrane</keyword>
<evidence type="ECO:0000256" key="8">
    <source>
        <dbReference type="ARBA" id="ARBA00048027"/>
    </source>
</evidence>
<dbReference type="AlphaFoldDB" id="E0XS12"/>
<dbReference type="InterPro" id="IPR003593">
    <property type="entry name" value="AAA+_ATPase"/>
</dbReference>
<organism evidence="12">
    <name type="scientific">uncultured delta proteobacterium HF0070_10I02</name>
    <dbReference type="NCBI Taxonomy" id="710824"/>
    <lineage>
        <taxon>Bacteria</taxon>
        <taxon>Deltaproteobacteria</taxon>
        <taxon>environmental samples</taxon>
    </lineage>
</organism>
<dbReference type="HAMAP" id="MF_00920">
    <property type="entry name" value="FtsY"/>
    <property type="match status" value="1"/>
</dbReference>
<dbReference type="Pfam" id="PF02881">
    <property type="entry name" value="SRP54_N"/>
    <property type="match status" value="1"/>
</dbReference>
<dbReference type="EMBL" id="GU474857">
    <property type="protein sequence ID" value="ADI17203.1"/>
    <property type="molecule type" value="Genomic_DNA"/>
</dbReference>
<dbReference type="InterPro" id="IPR013822">
    <property type="entry name" value="Signal_recog_particl_SRP54_hlx"/>
</dbReference>
<dbReference type="GO" id="GO:0003924">
    <property type="term" value="F:GTPase activity"/>
    <property type="evidence" value="ECO:0007669"/>
    <property type="project" value="UniProtKB-UniRule"/>
</dbReference>
<dbReference type="PANTHER" id="PTHR43134">
    <property type="entry name" value="SIGNAL RECOGNITION PARTICLE RECEPTOR SUBUNIT ALPHA"/>
    <property type="match status" value="1"/>
</dbReference>
<keyword evidence="3 9" id="KW-0547">Nucleotide-binding</keyword>
<evidence type="ECO:0000256" key="10">
    <source>
        <dbReference type="SAM" id="Phobius"/>
    </source>
</evidence>
<dbReference type="EC" id="3.6.5.4" evidence="9"/>
<evidence type="ECO:0000256" key="2">
    <source>
        <dbReference type="ARBA" id="ARBA00022490"/>
    </source>
</evidence>
<evidence type="ECO:0000256" key="3">
    <source>
        <dbReference type="ARBA" id="ARBA00022741"/>
    </source>
</evidence>
<sequence length="345" mass="36462">MLTELVTPYLLEIGTTLAVLLVWLLVRHKPKRTNQQIPELTDDGFWAGLGRTRTALASGLGHFFNSDANEDKRFEALEEALIGADVGVKTAMNIVEAVKAECADPADPEVLRAALKKQLLSRLTAETSIAVREDGPLVILVVGVNGSGKTTTIGKLAHQYTEQGKKVLLAAGDTFRAGAIEQLQVWGERVNIPVIAHQEGADPAAVIYDGIQAGIARKMDVVICDTAGRLQAQSQLMDELAKVARVMNKALPGAPHEVLLVLDATIGQNALSQAKAFKDLVGVTGVALTKLDGTARGGVVVAVQAEMGIPVKLVGLGEGIGDLRPFSATPFVDALLDTDEDSALV</sequence>
<keyword evidence="10" id="KW-1133">Transmembrane helix</keyword>
<dbReference type="PANTHER" id="PTHR43134:SF1">
    <property type="entry name" value="SIGNAL RECOGNITION PARTICLE RECEPTOR SUBUNIT ALPHA"/>
    <property type="match status" value="1"/>
</dbReference>
<dbReference type="NCBIfam" id="TIGR00064">
    <property type="entry name" value="ftsY"/>
    <property type="match status" value="1"/>
</dbReference>
<evidence type="ECO:0000256" key="7">
    <source>
        <dbReference type="ARBA" id="ARBA00023170"/>
    </source>
</evidence>
<evidence type="ECO:0000256" key="4">
    <source>
        <dbReference type="ARBA" id="ARBA00022801"/>
    </source>
</evidence>
<evidence type="ECO:0000313" key="12">
    <source>
        <dbReference type="EMBL" id="ADI17203.1"/>
    </source>
</evidence>
<dbReference type="InterPro" id="IPR004390">
    <property type="entry name" value="SR_rcpt_FtsY"/>
</dbReference>
<dbReference type="FunFam" id="3.40.50.300:FF:000053">
    <property type="entry name" value="Signal recognition particle receptor FtsY"/>
    <property type="match status" value="1"/>
</dbReference>
<dbReference type="Gene3D" id="1.20.120.140">
    <property type="entry name" value="Signal recognition particle SRP54, nucleotide-binding domain"/>
    <property type="match status" value="1"/>
</dbReference>
<dbReference type="GO" id="GO:0005737">
    <property type="term" value="C:cytoplasm"/>
    <property type="evidence" value="ECO:0007669"/>
    <property type="project" value="UniProtKB-SubCell"/>
</dbReference>
<feature type="transmembrane region" description="Helical" evidence="10">
    <location>
        <begin position="6"/>
        <end position="26"/>
    </location>
</feature>
<evidence type="ECO:0000259" key="11">
    <source>
        <dbReference type="PROSITE" id="PS00300"/>
    </source>
</evidence>
<protein>
    <recommendedName>
        <fullName evidence="9">Signal recognition particle receptor FtsY</fullName>
        <shortName evidence="9">SRP receptor</shortName>
        <ecNumber evidence="9">3.6.5.4</ecNumber>
    </recommendedName>
</protein>
<dbReference type="SMART" id="SM00963">
    <property type="entry name" value="SRP54_N"/>
    <property type="match status" value="1"/>
</dbReference>
<keyword evidence="5 9" id="KW-0342">GTP-binding</keyword>
<dbReference type="InterPro" id="IPR027417">
    <property type="entry name" value="P-loop_NTPase"/>
</dbReference>
<comment type="similarity">
    <text evidence="9">Belongs to the GTP-binding SRP family. FtsY subfamily.</text>
</comment>
<dbReference type="Pfam" id="PF00448">
    <property type="entry name" value="SRP54"/>
    <property type="match status" value="1"/>
</dbReference>
<dbReference type="SMART" id="SM00962">
    <property type="entry name" value="SRP54"/>
    <property type="match status" value="1"/>
</dbReference>
<keyword evidence="6 9" id="KW-0472">Membrane</keyword>
<evidence type="ECO:0000256" key="6">
    <source>
        <dbReference type="ARBA" id="ARBA00023136"/>
    </source>
</evidence>
<dbReference type="SUPFAM" id="SSF52540">
    <property type="entry name" value="P-loop containing nucleoside triphosphate hydrolases"/>
    <property type="match status" value="1"/>
</dbReference>
<comment type="function">
    <text evidence="9">Involved in targeting and insertion of nascent membrane proteins into the cytoplasmic membrane. Acts as a receptor for the complex formed by the signal recognition particle (SRP) and the ribosome-nascent chain (RNC).</text>
</comment>
<name>E0XS12_9DELT</name>
<comment type="subcellular location">
    <subcellularLocation>
        <location evidence="9">Cell membrane</location>
        <topology evidence="9">Peripheral membrane protein</topology>
        <orientation evidence="9">Cytoplasmic side</orientation>
    </subcellularLocation>
    <subcellularLocation>
        <location evidence="9">Cytoplasm</location>
    </subcellularLocation>
</comment>
<keyword evidence="2 9" id="KW-0963">Cytoplasm</keyword>
<comment type="catalytic activity">
    <reaction evidence="8 9">
        <text>GTP + H2O = GDP + phosphate + H(+)</text>
        <dbReference type="Rhea" id="RHEA:19669"/>
        <dbReference type="ChEBI" id="CHEBI:15377"/>
        <dbReference type="ChEBI" id="CHEBI:15378"/>
        <dbReference type="ChEBI" id="CHEBI:37565"/>
        <dbReference type="ChEBI" id="CHEBI:43474"/>
        <dbReference type="ChEBI" id="CHEBI:58189"/>
        <dbReference type="EC" id="3.6.5.4"/>
    </reaction>
</comment>
<proteinExistence type="inferred from homology"/>
<dbReference type="Gene3D" id="3.40.50.300">
    <property type="entry name" value="P-loop containing nucleotide triphosphate hydrolases"/>
    <property type="match status" value="1"/>
</dbReference>
<comment type="subunit">
    <text evidence="9">Part of the signal recognition particle protein translocation system, which is composed of SRP and FtsY.</text>
</comment>
<evidence type="ECO:0000256" key="5">
    <source>
        <dbReference type="ARBA" id="ARBA00023134"/>
    </source>
</evidence>
<dbReference type="GO" id="GO:0005886">
    <property type="term" value="C:plasma membrane"/>
    <property type="evidence" value="ECO:0007669"/>
    <property type="project" value="UniProtKB-SubCell"/>
</dbReference>
<evidence type="ECO:0000256" key="9">
    <source>
        <dbReference type="HAMAP-Rule" id="MF_00920"/>
    </source>
</evidence>
<feature type="binding site" evidence="9">
    <location>
        <begin position="225"/>
        <end position="229"/>
    </location>
    <ligand>
        <name>GTP</name>
        <dbReference type="ChEBI" id="CHEBI:37565"/>
    </ligand>
</feature>
<dbReference type="InterPro" id="IPR036225">
    <property type="entry name" value="SRP/SRP_N"/>
</dbReference>
<dbReference type="GO" id="GO:0006614">
    <property type="term" value="P:SRP-dependent cotranslational protein targeting to membrane"/>
    <property type="evidence" value="ECO:0007669"/>
    <property type="project" value="InterPro"/>
</dbReference>
<feature type="domain" description="SRP54-type proteins GTP-binding" evidence="11">
    <location>
        <begin position="310"/>
        <end position="323"/>
    </location>
</feature>
<dbReference type="CDD" id="cd17874">
    <property type="entry name" value="FtsY"/>
    <property type="match status" value="1"/>
</dbReference>
<accession>E0XS12</accession>
<dbReference type="InterPro" id="IPR042101">
    <property type="entry name" value="SRP54_N_sf"/>
</dbReference>
<dbReference type="SMART" id="SM00382">
    <property type="entry name" value="AAA"/>
    <property type="match status" value="1"/>
</dbReference>
<feature type="binding site" evidence="9">
    <location>
        <begin position="289"/>
        <end position="292"/>
    </location>
    <ligand>
        <name>GTP</name>
        <dbReference type="ChEBI" id="CHEBI:37565"/>
    </ligand>
</feature>
<evidence type="ECO:0000256" key="1">
    <source>
        <dbReference type="ARBA" id="ARBA00022475"/>
    </source>
</evidence>
<gene>
    <name evidence="9" type="primary">ftsY</name>
</gene>
<keyword evidence="7 9" id="KW-0675">Receptor</keyword>